<keyword evidence="2" id="KW-1185">Reference proteome</keyword>
<feature type="non-terminal residue" evidence="1">
    <location>
        <position position="1"/>
    </location>
</feature>
<evidence type="ECO:0000313" key="2">
    <source>
        <dbReference type="Proteomes" id="UP000410492"/>
    </source>
</evidence>
<proteinExistence type="predicted"/>
<evidence type="ECO:0000313" key="1">
    <source>
        <dbReference type="EMBL" id="VEN55014.1"/>
    </source>
</evidence>
<gene>
    <name evidence="1" type="ORF">CALMAC_LOCUS14318</name>
</gene>
<dbReference type="Proteomes" id="UP000410492">
    <property type="component" value="Unassembled WGS sequence"/>
</dbReference>
<organism evidence="1 2">
    <name type="scientific">Callosobruchus maculatus</name>
    <name type="common">Southern cowpea weevil</name>
    <name type="synonym">Pulse bruchid</name>
    <dbReference type="NCBI Taxonomy" id="64391"/>
    <lineage>
        <taxon>Eukaryota</taxon>
        <taxon>Metazoa</taxon>
        <taxon>Ecdysozoa</taxon>
        <taxon>Arthropoda</taxon>
        <taxon>Hexapoda</taxon>
        <taxon>Insecta</taxon>
        <taxon>Pterygota</taxon>
        <taxon>Neoptera</taxon>
        <taxon>Endopterygota</taxon>
        <taxon>Coleoptera</taxon>
        <taxon>Polyphaga</taxon>
        <taxon>Cucujiformia</taxon>
        <taxon>Chrysomeloidea</taxon>
        <taxon>Chrysomelidae</taxon>
        <taxon>Bruchinae</taxon>
        <taxon>Bruchini</taxon>
        <taxon>Callosobruchus</taxon>
    </lineage>
</organism>
<dbReference type="EMBL" id="CAACVG010010103">
    <property type="protein sequence ID" value="VEN55014.1"/>
    <property type="molecule type" value="Genomic_DNA"/>
</dbReference>
<reference evidence="1 2" key="1">
    <citation type="submission" date="2019-01" db="EMBL/GenBank/DDBJ databases">
        <authorList>
            <person name="Sayadi A."/>
        </authorList>
    </citation>
    <scope>NUCLEOTIDE SEQUENCE [LARGE SCALE GENOMIC DNA]</scope>
</reference>
<sequence length="37" mass="3994">SNICSFSIGSTGQGKIPQIKHHTKVNAIFYLSDCNAI</sequence>
<dbReference type="AlphaFoldDB" id="A0A653D4B7"/>
<name>A0A653D4B7_CALMS</name>
<protein>
    <submittedName>
        <fullName evidence="1">Uncharacterized protein</fullName>
    </submittedName>
</protein>
<accession>A0A653D4B7</accession>